<name>A0A3E0DKY3_9BACT</name>
<feature type="transmembrane region" description="Helical" evidence="1">
    <location>
        <begin position="312"/>
        <end position="331"/>
    </location>
</feature>
<organism evidence="2 3">
    <name type="scientific">Algoriphagus antarcticus</name>
    <dbReference type="NCBI Taxonomy" id="238540"/>
    <lineage>
        <taxon>Bacteria</taxon>
        <taxon>Pseudomonadati</taxon>
        <taxon>Bacteroidota</taxon>
        <taxon>Cytophagia</taxon>
        <taxon>Cytophagales</taxon>
        <taxon>Cyclobacteriaceae</taxon>
        <taxon>Algoriphagus</taxon>
    </lineage>
</organism>
<keyword evidence="3" id="KW-1185">Reference proteome</keyword>
<evidence type="ECO:0000313" key="3">
    <source>
        <dbReference type="Proteomes" id="UP000256405"/>
    </source>
</evidence>
<feature type="transmembrane region" description="Helical" evidence="1">
    <location>
        <begin position="363"/>
        <end position="381"/>
    </location>
</feature>
<evidence type="ECO:0000256" key="1">
    <source>
        <dbReference type="SAM" id="Phobius"/>
    </source>
</evidence>
<dbReference type="NCBIfam" id="NF008712">
    <property type="entry name" value="PRK11715.1-1"/>
    <property type="match status" value="1"/>
</dbReference>
<dbReference type="Proteomes" id="UP000256405">
    <property type="component" value="Unassembled WGS sequence"/>
</dbReference>
<dbReference type="Pfam" id="PF06123">
    <property type="entry name" value="CreD"/>
    <property type="match status" value="1"/>
</dbReference>
<dbReference type="PANTHER" id="PTHR30092">
    <property type="entry name" value="INNER MEMBRANE PROTEIN CRED"/>
    <property type="match status" value="1"/>
</dbReference>
<evidence type="ECO:0000313" key="2">
    <source>
        <dbReference type="EMBL" id="REG83442.1"/>
    </source>
</evidence>
<feature type="transmembrane region" description="Helical" evidence="1">
    <location>
        <begin position="338"/>
        <end position="357"/>
    </location>
</feature>
<feature type="transmembrane region" description="Helical" evidence="1">
    <location>
        <begin position="21"/>
        <end position="41"/>
    </location>
</feature>
<gene>
    <name evidence="2" type="ORF">C8N25_11887</name>
</gene>
<feature type="transmembrane region" description="Helical" evidence="1">
    <location>
        <begin position="393"/>
        <end position="410"/>
    </location>
</feature>
<keyword evidence="1" id="KW-1133">Transmembrane helix</keyword>
<keyword evidence="1" id="KW-0812">Transmembrane</keyword>
<dbReference type="GO" id="GO:0005886">
    <property type="term" value="C:plasma membrane"/>
    <property type="evidence" value="ECO:0007669"/>
    <property type="project" value="TreeGrafter"/>
</dbReference>
<dbReference type="OrthoDB" id="9791851at2"/>
<accession>A0A3E0DKY3</accession>
<sequence length="443" mass="50156">METNTNLSLLEKFQDWIARSTSLKLLVIAFIALILLIPQALTTDLINERQARLEEAENEVTGKWSRAQTVIGPYLALPYQYYREVQSNGENKVIKELKTAYFLPDLLDIKGELQAESLHRGIFDVVVYRGDIQVKADFGAIELEKLAIKADQVLWDQASFLISVSDLRGIGENPDVKLDNTPLISEPFTDAQTNLKGLQFPVSLDSLSKGFTFSGKLKLKGSKDFHIVPLGKTTSLKLSGNWPNPSFQGEFLPEERVLHKDGFESSWKILHFNRPFGQEFTNMLPNFQESAFGLSLKMPVDQYQQSIRTSKYAILIIILSFLALFLMETFTKQRIHPLQYTLVGFALVLYYTLLIALSEQLGFTLAYLIASLATVGLLAFYSKSLFSQLKTTMIFTGILSVFYIFIFVIIKQQDYALLIGSIGLFVALAVTMFISRKIDWYKN</sequence>
<keyword evidence="1" id="KW-0472">Membrane</keyword>
<feature type="transmembrane region" description="Helical" evidence="1">
    <location>
        <begin position="416"/>
        <end position="434"/>
    </location>
</feature>
<dbReference type="RefSeq" id="WP_086543670.1">
    <property type="nucleotide sequence ID" value="NZ_MSSW01000086.1"/>
</dbReference>
<dbReference type="PANTHER" id="PTHR30092:SF0">
    <property type="entry name" value="INNER MEMBRANE PROTEIN CRED"/>
    <property type="match status" value="1"/>
</dbReference>
<dbReference type="InterPro" id="IPR010364">
    <property type="entry name" value="Uncharacterised_IM_CreD"/>
</dbReference>
<dbReference type="AlphaFoldDB" id="A0A3E0DKY3"/>
<dbReference type="PIRSF" id="PIRSF004548">
    <property type="entry name" value="CreD"/>
    <property type="match status" value="1"/>
</dbReference>
<proteinExistence type="predicted"/>
<comment type="caution">
    <text evidence="2">The sequence shown here is derived from an EMBL/GenBank/DDBJ whole genome shotgun (WGS) entry which is preliminary data.</text>
</comment>
<reference evidence="2 3" key="1">
    <citation type="submission" date="2018-08" db="EMBL/GenBank/DDBJ databases">
        <title>Genomic Encyclopedia of Archaeal and Bacterial Type Strains, Phase II (KMG-II): from individual species to whole genera.</title>
        <authorList>
            <person name="Goeker M."/>
        </authorList>
    </citation>
    <scope>NUCLEOTIDE SEQUENCE [LARGE SCALE GENOMIC DNA]</scope>
    <source>
        <strain evidence="2 3">DSM 15986</strain>
    </source>
</reference>
<dbReference type="EMBL" id="QUNF01000018">
    <property type="protein sequence ID" value="REG83442.1"/>
    <property type="molecule type" value="Genomic_DNA"/>
</dbReference>
<protein>
    <submittedName>
        <fullName evidence="2">Inner membrane protein</fullName>
    </submittedName>
</protein>